<name>A0AAW1QTW7_9CHLO</name>
<feature type="domain" description="TAFII28-like protein" evidence="7">
    <location>
        <begin position="69"/>
        <end position="150"/>
    </location>
</feature>
<feature type="compositionally biased region" description="Acidic residues" evidence="6">
    <location>
        <begin position="1"/>
        <end position="14"/>
    </location>
</feature>
<keyword evidence="3" id="KW-0805">Transcription regulation</keyword>
<keyword evidence="4" id="KW-0804">Transcription</keyword>
<gene>
    <name evidence="8" type="ORF">WJX74_007713</name>
</gene>
<dbReference type="InterPro" id="IPR006809">
    <property type="entry name" value="TAFII28_dom"/>
</dbReference>
<dbReference type="Proteomes" id="UP001438707">
    <property type="component" value="Unassembled WGS sequence"/>
</dbReference>
<dbReference type="EMBL" id="JALJOS010000027">
    <property type="protein sequence ID" value="KAK9824929.1"/>
    <property type="molecule type" value="Genomic_DNA"/>
</dbReference>
<dbReference type="GO" id="GO:0051123">
    <property type="term" value="P:RNA polymerase II preinitiation complex assembly"/>
    <property type="evidence" value="ECO:0007669"/>
    <property type="project" value="InterPro"/>
</dbReference>
<evidence type="ECO:0000313" key="9">
    <source>
        <dbReference type="Proteomes" id="UP001438707"/>
    </source>
</evidence>
<dbReference type="GO" id="GO:0046982">
    <property type="term" value="F:protein heterodimerization activity"/>
    <property type="evidence" value="ECO:0007669"/>
    <property type="project" value="InterPro"/>
</dbReference>
<dbReference type="CDD" id="cd08048">
    <property type="entry name" value="HFD_TAF11"/>
    <property type="match status" value="1"/>
</dbReference>
<accession>A0AAW1QTW7</accession>
<dbReference type="Pfam" id="PF04719">
    <property type="entry name" value="TAFII28"/>
    <property type="match status" value="1"/>
</dbReference>
<evidence type="ECO:0000256" key="3">
    <source>
        <dbReference type="ARBA" id="ARBA00023015"/>
    </source>
</evidence>
<dbReference type="Gene3D" id="1.10.20.10">
    <property type="entry name" value="Histone, subunit A"/>
    <property type="match status" value="1"/>
</dbReference>
<evidence type="ECO:0000256" key="6">
    <source>
        <dbReference type="SAM" id="MobiDB-lite"/>
    </source>
</evidence>
<comment type="similarity">
    <text evidence="2">Belongs to the TAF11 family.</text>
</comment>
<dbReference type="AlphaFoldDB" id="A0AAW1QTW7"/>
<dbReference type="SUPFAM" id="SSF47113">
    <property type="entry name" value="Histone-fold"/>
    <property type="match status" value="1"/>
</dbReference>
<evidence type="ECO:0000259" key="7">
    <source>
        <dbReference type="Pfam" id="PF04719"/>
    </source>
</evidence>
<dbReference type="PANTHER" id="PTHR13218">
    <property type="entry name" value="TRANSCRIPTION INITIATION FACTOR TFIID SUBUNIT 11-RELATED"/>
    <property type="match status" value="1"/>
</dbReference>
<feature type="region of interest" description="Disordered" evidence="6">
    <location>
        <begin position="1"/>
        <end position="50"/>
    </location>
</feature>
<evidence type="ECO:0000256" key="2">
    <source>
        <dbReference type="ARBA" id="ARBA00009788"/>
    </source>
</evidence>
<proteinExistence type="inferred from homology"/>
<protein>
    <recommendedName>
        <fullName evidence="7">TAFII28-like protein domain-containing protein</fullName>
    </recommendedName>
</protein>
<dbReference type="GO" id="GO:0016251">
    <property type="term" value="F:RNA polymerase II general transcription initiation factor activity"/>
    <property type="evidence" value="ECO:0007669"/>
    <property type="project" value="TreeGrafter"/>
</dbReference>
<dbReference type="PANTHER" id="PTHR13218:SF8">
    <property type="entry name" value="TRANSCRIPTION INITIATION FACTOR TFIID SUBUNIT 11"/>
    <property type="match status" value="1"/>
</dbReference>
<comment type="caution">
    <text evidence="8">The sequence shown here is derived from an EMBL/GenBank/DDBJ whole genome shotgun (WGS) entry which is preliminary data.</text>
</comment>
<dbReference type="InterPro" id="IPR009072">
    <property type="entry name" value="Histone-fold"/>
</dbReference>
<reference evidence="8 9" key="1">
    <citation type="journal article" date="2024" name="Nat. Commun.">
        <title>Phylogenomics reveals the evolutionary origins of lichenization in chlorophyte algae.</title>
        <authorList>
            <person name="Puginier C."/>
            <person name="Libourel C."/>
            <person name="Otte J."/>
            <person name="Skaloud P."/>
            <person name="Haon M."/>
            <person name="Grisel S."/>
            <person name="Petersen M."/>
            <person name="Berrin J.G."/>
            <person name="Delaux P.M."/>
            <person name="Dal Grande F."/>
            <person name="Keller J."/>
        </authorList>
    </citation>
    <scope>NUCLEOTIDE SEQUENCE [LARGE SCALE GENOMIC DNA]</scope>
    <source>
        <strain evidence="8 9">SAG 2145</strain>
    </source>
</reference>
<comment type="subcellular location">
    <subcellularLocation>
        <location evidence="1">Nucleus</location>
    </subcellularLocation>
</comment>
<dbReference type="GO" id="GO:0005669">
    <property type="term" value="C:transcription factor TFIID complex"/>
    <property type="evidence" value="ECO:0007669"/>
    <property type="project" value="InterPro"/>
</dbReference>
<organism evidence="8 9">
    <name type="scientific">Apatococcus lobatus</name>
    <dbReference type="NCBI Taxonomy" id="904363"/>
    <lineage>
        <taxon>Eukaryota</taxon>
        <taxon>Viridiplantae</taxon>
        <taxon>Chlorophyta</taxon>
        <taxon>core chlorophytes</taxon>
        <taxon>Trebouxiophyceae</taxon>
        <taxon>Chlorellales</taxon>
        <taxon>Chlorellaceae</taxon>
        <taxon>Apatococcus</taxon>
    </lineage>
</organism>
<keyword evidence="5" id="KW-0539">Nucleus</keyword>
<keyword evidence="9" id="KW-1185">Reference proteome</keyword>
<dbReference type="InterPro" id="IPR045127">
    <property type="entry name" value="TAF11-like"/>
</dbReference>
<evidence type="ECO:0000313" key="8">
    <source>
        <dbReference type="EMBL" id="KAK9824929.1"/>
    </source>
</evidence>
<evidence type="ECO:0000256" key="4">
    <source>
        <dbReference type="ARBA" id="ARBA00023163"/>
    </source>
</evidence>
<evidence type="ECO:0000256" key="1">
    <source>
        <dbReference type="ARBA" id="ARBA00004123"/>
    </source>
</evidence>
<evidence type="ECO:0000256" key="5">
    <source>
        <dbReference type="ARBA" id="ARBA00023242"/>
    </source>
</evidence>
<sequence length="167" mass="18683">MDELDDLLNAEDDAPAASHKSGDMEADEAMADEPAQHEAPPEMPPSPAAEAETIDPQLTLRDRRNQQCIELMSERQLDRYAAFRRSKLEKKNIRRLVASATGKVVNMDALIIMAGVSKMHVGEVVEKARELAEKRGNYGPLLPQDVRAAFAEVTRSKSSKLQQRRRF</sequence>